<feature type="domain" description="Calcineurin-like phosphoesterase" evidence="5">
    <location>
        <begin position="60"/>
        <end position="278"/>
    </location>
</feature>
<evidence type="ECO:0000313" key="7">
    <source>
        <dbReference type="Proteomes" id="UP000534870"/>
    </source>
</evidence>
<dbReference type="SUPFAM" id="SSF56300">
    <property type="entry name" value="Metallo-dependent phosphatases"/>
    <property type="match status" value="1"/>
</dbReference>
<evidence type="ECO:0000256" key="3">
    <source>
        <dbReference type="ARBA" id="ARBA00023004"/>
    </source>
</evidence>
<sequence length="357" mass="39254">MDQGKRFAHAVPAFFCASYIRRLISRVPDAIARREHRCPVHEAPRPPAPATGVLCLPEITLAHLSDLHLPHDRLRVPARALLNKRMTSQISWRCKRRFLHDRAVADAVAADIRAMAPDVVALTGDLTNLGLPAECRQAAEWLHTRLPGPICAIPGNHDMLVRESWSETLGQWAPWMAADADGFPYLRHIGPLALIGVNSARPMAWFSAAGRIGASQAARLADILHEAGRQGRFRVVMIHHPPITGLVSHRKSLLDAGLFTAAIARTGAEMVLHGHAHISCMSTLPGPDGLVPVLGIASASMHARRQERAAAWHRIDVAATTRGYRAEIRRRIVAPGHAVRELPCWSIETERAARVRF</sequence>
<evidence type="ECO:0000256" key="4">
    <source>
        <dbReference type="ARBA" id="ARBA00025742"/>
    </source>
</evidence>
<gene>
    <name evidence="6" type="ORF">HUK84_05255</name>
</gene>
<dbReference type="Gene3D" id="3.60.21.10">
    <property type="match status" value="1"/>
</dbReference>
<proteinExistence type="inferred from homology"/>
<evidence type="ECO:0000313" key="6">
    <source>
        <dbReference type="EMBL" id="NVN10559.1"/>
    </source>
</evidence>
<dbReference type="InterPro" id="IPR004843">
    <property type="entry name" value="Calcineurin-like_PHP"/>
</dbReference>
<dbReference type="GO" id="GO:0016787">
    <property type="term" value="F:hydrolase activity"/>
    <property type="evidence" value="ECO:0007669"/>
    <property type="project" value="UniProtKB-KW"/>
</dbReference>
<dbReference type="AlphaFoldDB" id="A0A7Y7IUC2"/>
<dbReference type="GO" id="GO:0046872">
    <property type="term" value="F:metal ion binding"/>
    <property type="evidence" value="ECO:0007669"/>
    <property type="project" value="UniProtKB-KW"/>
</dbReference>
<reference evidence="6 7" key="1">
    <citation type="submission" date="2020-06" db="EMBL/GenBank/DDBJ databases">
        <title>Description of novel acetic acid bacteria.</title>
        <authorList>
            <person name="Sombolestani A."/>
        </authorList>
    </citation>
    <scope>NUCLEOTIDE SEQUENCE [LARGE SCALE GENOMIC DNA]</scope>
    <source>
        <strain evidence="6 7">LMG 31431</strain>
    </source>
</reference>
<accession>A0A7Y7IUC2</accession>
<keyword evidence="2" id="KW-0378">Hydrolase</keyword>
<evidence type="ECO:0000256" key="2">
    <source>
        <dbReference type="ARBA" id="ARBA00022801"/>
    </source>
</evidence>
<keyword evidence="3" id="KW-0408">Iron</keyword>
<dbReference type="Pfam" id="PF00149">
    <property type="entry name" value="Metallophos"/>
    <property type="match status" value="1"/>
</dbReference>
<dbReference type="PANTHER" id="PTHR42988">
    <property type="entry name" value="PHOSPHOHYDROLASE"/>
    <property type="match status" value="1"/>
</dbReference>
<dbReference type="InterPro" id="IPR050884">
    <property type="entry name" value="CNP_phosphodiesterase-III"/>
</dbReference>
<organism evidence="6 7">
    <name type="scientific">Nguyenibacter vanlangensis</name>
    <dbReference type="NCBI Taxonomy" id="1216886"/>
    <lineage>
        <taxon>Bacteria</taxon>
        <taxon>Pseudomonadati</taxon>
        <taxon>Pseudomonadota</taxon>
        <taxon>Alphaproteobacteria</taxon>
        <taxon>Acetobacterales</taxon>
        <taxon>Acetobacteraceae</taxon>
        <taxon>Nguyenibacter</taxon>
    </lineage>
</organism>
<dbReference type="InterPro" id="IPR029052">
    <property type="entry name" value="Metallo-depent_PP-like"/>
</dbReference>
<dbReference type="Proteomes" id="UP000534870">
    <property type="component" value="Unassembled WGS sequence"/>
</dbReference>
<evidence type="ECO:0000259" key="5">
    <source>
        <dbReference type="Pfam" id="PF00149"/>
    </source>
</evidence>
<comment type="similarity">
    <text evidence="4">Belongs to the cyclic nucleotide phosphodiesterase class-III family.</text>
</comment>
<protein>
    <submittedName>
        <fullName evidence="6">Metallophosphoesterase</fullName>
    </submittedName>
</protein>
<name>A0A7Y7IUC2_9PROT</name>
<keyword evidence="1" id="KW-0479">Metal-binding</keyword>
<evidence type="ECO:0000256" key="1">
    <source>
        <dbReference type="ARBA" id="ARBA00022723"/>
    </source>
</evidence>
<comment type="caution">
    <text evidence="6">The sequence shown here is derived from an EMBL/GenBank/DDBJ whole genome shotgun (WGS) entry which is preliminary data.</text>
</comment>
<dbReference type="EMBL" id="JABXXP010000050">
    <property type="protein sequence ID" value="NVN10559.1"/>
    <property type="molecule type" value="Genomic_DNA"/>
</dbReference>
<dbReference type="PANTHER" id="PTHR42988:SF2">
    <property type="entry name" value="CYCLIC NUCLEOTIDE PHOSPHODIESTERASE CBUA0032-RELATED"/>
    <property type="match status" value="1"/>
</dbReference>